<accession>A0A5D0RMI8</accession>
<organism evidence="2 3">
    <name type="scientific">Maritimibacter fusiformis</name>
    <dbReference type="NCBI Taxonomy" id="2603819"/>
    <lineage>
        <taxon>Bacteria</taxon>
        <taxon>Pseudomonadati</taxon>
        <taxon>Pseudomonadota</taxon>
        <taxon>Alphaproteobacteria</taxon>
        <taxon>Rhodobacterales</taxon>
        <taxon>Roseobacteraceae</taxon>
        <taxon>Maritimibacter</taxon>
    </lineage>
</organism>
<evidence type="ECO:0000313" key="3">
    <source>
        <dbReference type="Proteomes" id="UP000322080"/>
    </source>
</evidence>
<keyword evidence="1" id="KW-1133">Transmembrane helix</keyword>
<evidence type="ECO:0000256" key="1">
    <source>
        <dbReference type="SAM" id="Phobius"/>
    </source>
</evidence>
<reference evidence="2 3" key="1">
    <citation type="submission" date="2019-08" db="EMBL/GenBank/DDBJ databases">
        <title>Identification of a novel species of the genus Boseongicola.</title>
        <authorList>
            <person name="Zhang X.-Q."/>
        </authorList>
    </citation>
    <scope>NUCLEOTIDE SEQUENCE [LARGE SCALE GENOMIC DNA]</scope>
    <source>
        <strain evidence="2 3">HY14</strain>
    </source>
</reference>
<gene>
    <name evidence="2" type="ORF">FVF75_04800</name>
</gene>
<dbReference type="EMBL" id="VSIY01000004">
    <property type="protein sequence ID" value="TYB82055.1"/>
    <property type="molecule type" value="Genomic_DNA"/>
</dbReference>
<feature type="transmembrane region" description="Helical" evidence="1">
    <location>
        <begin position="53"/>
        <end position="71"/>
    </location>
</feature>
<protein>
    <recommendedName>
        <fullName evidence="4">DUF304 domain-containing protein</fullName>
    </recommendedName>
</protein>
<dbReference type="AlphaFoldDB" id="A0A5D0RMI8"/>
<evidence type="ECO:0000313" key="2">
    <source>
        <dbReference type="EMBL" id="TYB82055.1"/>
    </source>
</evidence>
<proteinExistence type="predicted"/>
<keyword evidence="1" id="KW-0812">Transmembrane</keyword>
<keyword evidence="1" id="KW-0472">Membrane</keyword>
<name>A0A5D0RMI8_9RHOB</name>
<dbReference type="Proteomes" id="UP000322080">
    <property type="component" value="Unassembled WGS sequence"/>
</dbReference>
<keyword evidence="3" id="KW-1185">Reference proteome</keyword>
<comment type="caution">
    <text evidence="2">The sequence shown here is derived from an EMBL/GenBank/DDBJ whole genome shotgun (WGS) entry which is preliminary data.</text>
</comment>
<evidence type="ECO:0008006" key="4">
    <source>
        <dbReference type="Google" id="ProtNLM"/>
    </source>
</evidence>
<feature type="transmembrane region" description="Helical" evidence="1">
    <location>
        <begin position="30"/>
        <end position="47"/>
    </location>
</feature>
<dbReference type="RefSeq" id="WP_148376750.1">
    <property type="nucleotide sequence ID" value="NZ_VSIY01000004.1"/>
</dbReference>
<sequence>MTATAPPLAEGETLIASFTGSRATYIKEHVMLAAIGSVGAVAILMAIGNPHPWTGVVGAVLAIAVRGVYVASEQIGMTWHLTDRRLISPAGVSLARGDIVKVRTIFSAAQVVTRAGDKFMLKYQADPAGTKAVIEGATA</sequence>